<accession>A0A510KNQ1</accession>
<evidence type="ECO:0000256" key="2">
    <source>
        <dbReference type="SAM" id="MobiDB-lite"/>
    </source>
</evidence>
<reference evidence="3 4" key="1">
    <citation type="submission" date="2019-07" db="EMBL/GenBank/DDBJ databases">
        <title>Complete Genome Sequence of Leptotrichia trevisanii Strain JMUB3935.</title>
        <authorList>
            <person name="Watanabe S."/>
            <person name="Cui L."/>
        </authorList>
    </citation>
    <scope>NUCLEOTIDE SEQUENCE [LARGE SCALE GENOMIC DNA]</scope>
    <source>
        <strain evidence="3 4">JMUB3935</strain>
    </source>
</reference>
<dbReference type="EMBL" id="AP019840">
    <property type="protein sequence ID" value="BBM53368.1"/>
    <property type="molecule type" value="Genomic_DNA"/>
</dbReference>
<feature type="coiled-coil region" evidence="1">
    <location>
        <begin position="190"/>
        <end position="219"/>
    </location>
</feature>
<evidence type="ECO:0000256" key="1">
    <source>
        <dbReference type="SAM" id="Coils"/>
    </source>
</evidence>
<keyword evidence="1" id="KW-0175">Coiled coil</keyword>
<dbReference type="AlphaFoldDB" id="A0A510KNQ1"/>
<dbReference type="RefSeq" id="WP_146997496.1">
    <property type="nucleotide sequence ID" value="NZ_AP019840.1"/>
</dbReference>
<evidence type="ECO:0000313" key="4">
    <source>
        <dbReference type="Proteomes" id="UP000321378"/>
    </source>
</evidence>
<evidence type="ECO:0000313" key="3">
    <source>
        <dbReference type="EMBL" id="BBM53368.1"/>
    </source>
</evidence>
<feature type="region of interest" description="Disordered" evidence="2">
    <location>
        <begin position="45"/>
        <end position="71"/>
    </location>
</feature>
<organism evidence="3 4">
    <name type="scientific">Leptotrichia trevisanii</name>
    <dbReference type="NCBI Taxonomy" id="109328"/>
    <lineage>
        <taxon>Bacteria</taxon>
        <taxon>Fusobacteriati</taxon>
        <taxon>Fusobacteriota</taxon>
        <taxon>Fusobacteriia</taxon>
        <taxon>Fusobacteriales</taxon>
        <taxon>Leptotrichiaceae</taxon>
        <taxon>Leptotrichia</taxon>
    </lineage>
</organism>
<dbReference type="Proteomes" id="UP000321378">
    <property type="component" value="Chromosome"/>
</dbReference>
<proteinExistence type="predicted"/>
<protein>
    <submittedName>
        <fullName evidence="3">Uncharacterized protein</fullName>
    </submittedName>
</protein>
<name>A0A510KNQ1_9FUSO</name>
<sequence>MDKQDLRDLLRKEYENGVGITELCRKYNQSINTVKSWRKRDGWKKKQINAPLTNAPPKKKTAPRKQKGANEKEIKIQMDILKGKSKQEIMSEYGISERTYSRKTRNARELRKERTEKYLEKIVEEVYKGELYRILKGTETAKANLVVRATKEINSQEMDTKKVQEYDKAYVTIKKMGNDLMRTGKMLTAYEVLEIDRQLAEEEMQREKLEIEKAKIKKDDDKDSEKEKEVIELLRNITGKVENNE</sequence>
<dbReference type="STRING" id="1122173.GCA_000482505_02394"/>
<gene>
    <name evidence="3" type="ORF">JMUB3935_2355</name>
</gene>
<feature type="compositionally biased region" description="Basic residues" evidence="2">
    <location>
        <begin position="57"/>
        <end position="67"/>
    </location>
</feature>